<dbReference type="PANTHER" id="PTHR43730">
    <property type="entry name" value="BETA-MANNOSIDASE"/>
    <property type="match status" value="1"/>
</dbReference>
<dbReference type="SUPFAM" id="SSF49785">
    <property type="entry name" value="Galactose-binding domain-like"/>
    <property type="match status" value="1"/>
</dbReference>
<proteinExistence type="inferred from homology"/>
<dbReference type="InterPro" id="IPR054593">
    <property type="entry name" value="Beta-mannosidase-like_N2"/>
</dbReference>
<feature type="domain" description="Glycoside hydrolase family 2 immunoglobulin-like beta-sandwich" evidence="11">
    <location>
        <begin position="195"/>
        <end position="301"/>
    </location>
</feature>
<dbReference type="Gene3D" id="2.60.120.260">
    <property type="entry name" value="Galactose-binding domain-like"/>
    <property type="match status" value="1"/>
</dbReference>
<dbReference type="Pfam" id="PF00703">
    <property type="entry name" value="Glyco_hydro_2"/>
    <property type="match status" value="1"/>
</dbReference>
<dbReference type="InterPro" id="IPR036156">
    <property type="entry name" value="Beta-gal/glucu_dom_sf"/>
</dbReference>
<evidence type="ECO:0000256" key="6">
    <source>
        <dbReference type="ARBA" id="ARBA00023295"/>
    </source>
</evidence>
<dbReference type="UniPathway" id="UPA00280"/>
<evidence type="ECO:0000256" key="9">
    <source>
        <dbReference type="ARBA" id="ARBA00041069"/>
    </source>
</evidence>
<evidence type="ECO:0000256" key="8">
    <source>
        <dbReference type="ARBA" id="ARBA00038429"/>
    </source>
</evidence>
<dbReference type="InterPro" id="IPR013783">
    <property type="entry name" value="Ig-like_fold"/>
</dbReference>
<dbReference type="RefSeq" id="XP_040666676.1">
    <property type="nucleotide sequence ID" value="XM_040812153.1"/>
</dbReference>
<dbReference type="InterPro" id="IPR008979">
    <property type="entry name" value="Galactose-bd-like_sf"/>
</dbReference>
<dbReference type="GO" id="GO:0000272">
    <property type="term" value="P:polysaccharide catabolic process"/>
    <property type="evidence" value="ECO:0007669"/>
    <property type="project" value="UniProtKB-KW"/>
</dbReference>
<evidence type="ECO:0000256" key="1">
    <source>
        <dbReference type="ARBA" id="ARBA00000829"/>
    </source>
</evidence>
<dbReference type="SUPFAM" id="SSF51445">
    <property type="entry name" value="(Trans)glycosidases"/>
    <property type="match status" value="1"/>
</dbReference>
<dbReference type="EMBL" id="KV878127">
    <property type="protein sequence ID" value="OJJ00914.1"/>
    <property type="molecule type" value="Genomic_DNA"/>
</dbReference>
<dbReference type="VEuPathDB" id="FungiDB:ASPVEDRAFT_40420"/>
<feature type="domain" description="Mannosidase Ig/CBM-like" evidence="12">
    <location>
        <begin position="678"/>
        <end position="766"/>
    </location>
</feature>
<gene>
    <name evidence="14" type="ORF">ASPVEDRAFT_40420</name>
</gene>
<dbReference type="InterPro" id="IPR017853">
    <property type="entry name" value="GH"/>
</dbReference>
<evidence type="ECO:0000259" key="11">
    <source>
        <dbReference type="Pfam" id="PF00703"/>
    </source>
</evidence>
<dbReference type="Gene3D" id="3.20.20.80">
    <property type="entry name" value="Glycosidases"/>
    <property type="match status" value="1"/>
</dbReference>
<dbReference type="Pfam" id="PF22666">
    <property type="entry name" value="Glyco_hydro_2_N2"/>
    <property type="match status" value="1"/>
</dbReference>
<dbReference type="PANTHER" id="PTHR43730:SF1">
    <property type="entry name" value="BETA-MANNOSIDASE"/>
    <property type="match status" value="1"/>
</dbReference>
<evidence type="ECO:0000259" key="13">
    <source>
        <dbReference type="Pfam" id="PF22666"/>
    </source>
</evidence>
<evidence type="ECO:0000259" key="12">
    <source>
        <dbReference type="Pfam" id="PF17786"/>
    </source>
</evidence>
<evidence type="ECO:0000256" key="10">
    <source>
        <dbReference type="ARBA" id="ARBA00041614"/>
    </source>
</evidence>
<evidence type="ECO:0000313" key="15">
    <source>
        <dbReference type="Proteomes" id="UP000184073"/>
    </source>
</evidence>
<dbReference type="InterPro" id="IPR050887">
    <property type="entry name" value="Beta-mannosidase_GH2"/>
</dbReference>
<sequence>MAGYAQHILSTGWSFKDSDDKSSEAWLPVPTVPSVVQQDLQANGKLEDPFVGFNELSARWVNEKSWTYRNVFQKPTAPAGSSIFLAFDGLDTFAKVKIDDHVILESDNMFIANRVDITKAIEAVGEHTLEIDFDCALLRSRERREQHPDHKWVGFNGDPARLSARKAQYHWGWDWGPFMMTAGIWKEVRLEVYSARVSDLWTEVKLAEDHAKAHIAAFAELEAGSSSASYQVTFTLRLQGQDIAKEVVSPENNVAKTTFEVQNPSLWWPNGYGNQTLYEISASLEKEHDKVHQVSKKFGVRTAEVIQQPDKHGKSFFFRINGVDIFCGGSCWIPADSLLTNITPDRYRKWIELMAVGHQVMIRVWGGGIYEDESFYQACDEVGVMVWQDFMFGCGNYPTWPEILESIEKEAEYNLKRLRHHPSIVIWVGNNEDYQVQEQQGLTYNYEDKDPQSWLKTDFPARYIYEHILPNVVKKIIPSTYYHPGSPWGDGKITSDPTVGDMHQWNVWHGTQEKYQIFDTLGGRFNSEFGMEAFPHMSTINQFVENEADKYPQSHVLDFHNKADGHERRIATYLVENLRTATDLETYVYLTQVVQAETMMFGYRGWRRQWGDERHCGGALLWQLNDCWPTISWAIVDYFLRPKPAFYAVGRVLKPVAIGVRREHHDWSVSHAQPPKTGKYELWVVSSLLKELVGKVELRFISIKTGLAIREAIVHDNVSIVPNGTTNILEGVIDYVADEPHVLAARVWVDGELVARDVDWPQPFKYLDLSDRGVEITRISKTEDEQRLELSARKPVKCLVFEERDNIRVSDSAIDIVPGDDQVVTIKGLKPGEAPLRYKFLGQ</sequence>
<dbReference type="STRING" id="1036611.A0A1L9PHA9"/>
<dbReference type="FunFam" id="3.20.20.80:FF:000050">
    <property type="entry name" value="Beta-mannosidase B"/>
    <property type="match status" value="1"/>
</dbReference>
<evidence type="ECO:0000256" key="7">
    <source>
        <dbReference type="ARBA" id="ARBA00023326"/>
    </source>
</evidence>
<evidence type="ECO:0000313" key="14">
    <source>
        <dbReference type="EMBL" id="OJJ00914.1"/>
    </source>
</evidence>
<dbReference type="Proteomes" id="UP000184073">
    <property type="component" value="Unassembled WGS sequence"/>
</dbReference>
<evidence type="ECO:0000256" key="2">
    <source>
        <dbReference type="ARBA" id="ARBA00004740"/>
    </source>
</evidence>
<dbReference type="EC" id="3.2.1.25" evidence="3"/>
<dbReference type="GeneID" id="63727664"/>
<keyword evidence="4" id="KW-0378">Hydrolase</keyword>
<dbReference type="Pfam" id="PF17786">
    <property type="entry name" value="Mannosidase_ig"/>
    <property type="match status" value="1"/>
</dbReference>
<comment type="similarity">
    <text evidence="8">Belongs to the glycosyl hydrolase 2 family. Beta-mannosidase B subfamily.</text>
</comment>
<keyword evidence="5" id="KW-0119">Carbohydrate metabolism</keyword>
<dbReference type="AlphaFoldDB" id="A0A1L9PHA9"/>
<comment type="pathway">
    <text evidence="2">Glycan metabolism; N-glycan degradation.</text>
</comment>
<name>A0A1L9PHA9_ASPVE</name>
<evidence type="ECO:0000256" key="4">
    <source>
        <dbReference type="ARBA" id="ARBA00022801"/>
    </source>
</evidence>
<keyword evidence="6" id="KW-0326">Glycosidase</keyword>
<dbReference type="FunFam" id="2.60.40.10:FF:001725">
    <property type="entry name" value="Exo-beta-D-glucosaminidase"/>
    <property type="match status" value="1"/>
</dbReference>
<feature type="domain" description="Beta-mannosidase-like galactose-binding" evidence="13">
    <location>
        <begin position="13"/>
        <end position="186"/>
    </location>
</feature>
<evidence type="ECO:0000256" key="3">
    <source>
        <dbReference type="ARBA" id="ARBA00012754"/>
    </source>
</evidence>
<protein>
    <recommendedName>
        <fullName evidence="9">Beta-mannosidase B</fullName>
        <ecNumber evidence="3">3.2.1.25</ecNumber>
    </recommendedName>
    <alternativeName>
        <fullName evidence="10">Mannanase B</fullName>
    </alternativeName>
</protein>
<dbReference type="GO" id="GO:0006516">
    <property type="term" value="P:glycoprotein catabolic process"/>
    <property type="evidence" value="ECO:0007669"/>
    <property type="project" value="TreeGrafter"/>
</dbReference>
<comment type="catalytic activity">
    <reaction evidence="1">
        <text>Hydrolysis of terminal, non-reducing beta-D-mannose residues in beta-D-mannosides.</text>
        <dbReference type="EC" id="3.2.1.25"/>
    </reaction>
</comment>
<keyword evidence="15" id="KW-1185">Reference proteome</keyword>
<dbReference type="InterPro" id="IPR041447">
    <property type="entry name" value="Mannosidase_ig"/>
</dbReference>
<dbReference type="OrthoDB" id="2866996at2759"/>
<dbReference type="Gene3D" id="2.60.40.10">
    <property type="entry name" value="Immunoglobulins"/>
    <property type="match status" value="1"/>
</dbReference>
<organism evidence="14 15">
    <name type="scientific">Aspergillus versicolor CBS 583.65</name>
    <dbReference type="NCBI Taxonomy" id="1036611"/>
    <lineage>
        <taxon>Eukaryota</taxon>
        <taxon>Fungi</taxon>
        <taxon>Dikarya</taxon>
        <taxon>Ascomycota</taxon>
        <taxon>Pezizomycotina</taxon>
        <taxon>Eurotiomycetes</taxon>
        <taxon>Eurotiomycetidae</taxon>
        <taxon>Eurotiales</taxon>
        <taxon>Aspergillaceae</taxon>
        <taxon>Aspergillus</taxon>
        <taxon>Aspergillus subgen. Nidulantes</taxon>
    </lineage>
</organism>
<keyword evidence="7" id="KW-0624">Polysaccharide degradation</keyword>
<dbReference type="InterPro" id="IPR006102">
    <property type="entry name" value="Ig-like_GH2"/>
</dbReference>
<accession>A0A1L9PHA9</accession>
<dbReference type="FunFam" id="2.60.120.260:FF:000118">
    <property type="entry name" value="Beta-mannosidase B"/>
    <property type="match status" value="1"/>
</dbReference>
<dbReference type="SUPFAM" id="SSF49303">
    <property type="entry name" value="beta-Galactosidase/glucuronidase domain"/>
    <property type="match status" value="2"/>
</dbReference>
<dbReference type="GO" id="GO:0004567">
    <property type="term" value="F:beta-mannosidase activity"/>
    <property type="evidence" value="ECO:0007669"/>
    <property type="project" value="UniProtKB-EC"/>
</dbReference>
<evidence type="ECO:0000256" key="5">
    <source>
        <dbReference type="ARBA" id="ARBA00023277"/>
    </source>
</evidence>
<reference evidence="15" key="1">
    <citation type="journal article" date="2017" name="Genome Biol.">
        <title>Comparative genomics reveals high biological diversity and specific adaptations in the industrially and medically important fungal genus Aspergillus.</title>
        <authorList>
            <person name="de Vries R.P."/>
            <person name="Riley R."/>
            <person name="Wiebenga A."/>
            <person name="Aguilar-Osorio G."/>
            <person name="Amillis S."/>
            <person name="Uchima C.A."/>
            <person name="Anderluh G."/>
            <person name="Asadollahi M."/>
            <person name="Askin M."/>
            <person name="Barry K."/>
            <person name="Battaglia E."/>
            <person name="Bayram O."/>
            <person name="Benocci T."/>
            <person name="Braus-Stromeyer S.A."/>
            <person name="Caldana C."/>
            <person name="Canovas D."/>
            <person name="Cerqueira G.C."/>
            <person name="Chen F."/>
            <person name="Chen W."/>
            <person name="Choi C."/>
            <person name="Clum A."/>
            <person name="Dos Santos R.A."/>
            <person name="Damasio A.R."/>
            <person name="Diallinas G."/>
            <person name="Emri T."/>
            <person name="Fekete E."/>
            <person name="Flipphi M."/>
            <person name="Freyberg S."/>
            <person name="Gallo A."/>
            <person name="Gournas C."/>
            <person name="Habgood R."/>
            <person name="Hainaut M."/>
            <person name="Harispe M.L."/>
            <person name="Henrissat B."/>
            <person name="Hilden K.S."/>
            <person name="Hope R."/>
            <person name="Hossain A."/>
            <person name="Karabika E."/>
            <person name="Karaffa L."/>
            <person name="Karanyi Z."/>
            <person name="Krasevec N."/>
            <person name="Kuo A."/>
            <person name="Kusch H."/>
            <person name="LaButti K."/>
            <person name="Lagendijk E.L."/>
            <person name="Lapidus A."/>
            <person name="Levasseur A."/>
            <person name="Lindquist E."/>
            <person name="Lipzen A."/>
            <person name="Logrieco A.F."/>
            <person name="MacCabe A."/>
            <person name="Maekelae M.R."/>
            <person name="Malavazi I."/>
            <person name="Melin P."/>
            <person name="Meyer V."/>
            <person name="Mielnichuk N."/>
            <person name="Miskei M."/>
            <person name="Molnar A.P."/>
            <person name="Mule G."/>
            <person name="Ngan C.Y."/>
            <person name="Orejas M."/>
            <person name="Orosz E."/>
            <person name="Ouedraogo J.P."/>
            <person name="Overkamp K.M."/>
            <person name="Park H.-S."/>
            <person name="Perrone G."/>
            <person name="Piumi F."/>
            <person name="Punt P.J."/>
            <person name="Ram A.F."/>
            <person name="Ramon A."/>
            <person name="Rauscher S."/>
            <person name="Record E."/>
            <person name="Riano-Pachon D.M."/>
            <person name="Robert V."/>
            <person name="Roehrig J."/>
            <person name="Ruller R."/>
            <person name="Salamov A."/>
            <person name="Salih N.S."/>
            <person name="Samson R.A."/>
            <person name="Sandor E."/>
            <person name="Sanguinetti M."/>
            <person name="Schuetze T."/>
            <person name="Sepcic K."/>
            <person name="Shelest E."/>
            <person name="Sherlock G."/>
            <person name="Sophianopoulou V."/>
            <person name="Squina F.M."/>
            <person name="Sun H."/>
            <person name="Susca A."/>
            <person name="Todd R.B."/>
            <person name="Tsang A."/>
            <person name="Unkles S.E."/>
            <person name="van de Wiele N."/>
            <person name="van Rossen-Uffink D."/>
            <person name="Oliveira J.V."/>
            <person name="Vesth T.C."/>
            <person name="Visser J."/>
            <person name="Yu J.-H."/>
            <person name="Zhou M."/>
            <person name="Andersen M.R."/>
            <person name="Archer D.B."/>
            <person name="Baker S.E."/>
            <person name="Benoit I."/>
            <person name="Brakhage A.A."/>
            <person name="Braus G.H."/>
            <person name="Fischer R."/>
            <person name="Frisvad J.C."/>
            <person name="Goldman G.H."/>
            <person name="Houbraken J."/>
            <person name="Oakley B."/>
            <person name="Pocsi I."/>
            <person name="Scazzocchio C."/>
            <person name="Seiboth B."/>
            <person name="vanKuyk P.A."/>
            <person name="Wortman J."/>
            <person name="Dyer P.S."/>
            <person name="Grigoriev I.V."/>
        </authorList>
    </citation>
    <scope>NUCLEOTIDE SEQUENCE [LARGE SCALE GENOMIC DNA]</scope>
    <source>
        <strain evidence="15">CBS 583.65</strain>
    </source>
</reference>